<dbReference type="PANTHER" id="PTHR22754">
    <property type="entry name" value="DISCO-INTERACTING PROTEIN 2 DIP2 -RELATED"/>
    <property type="match status" value="1"/>
</dbReference>
<dbReference type="OMA" id="CPCASPE"/>
<dbReference type="STRING" id="99883.ENSTNIP00000004568"/>
<dbReference type="GeneTree" id="ENSGT00950000182997"/>
<dbReference type="InParanoid" id="H3C8J6"/>
<reference evidence="1" key="2">
    <citation type="submission" date="2025-08" db="UniProtKB">
        <authorList>
            <consortium name="Ensembl"/>
        </authorList>
    </citation>
    <scope>IDENTIFICATION</scope>
</reference>
<dbReference type="HOGENOM" id="CLU_105267_0_0_1"/>
<evidence type="ECO:0000313" key="1">
    <source>
        <dbReference type="Ensembl" id="ENSTNIP00000004568.1"/>
    </source>
</evidence>
<dbReference type="PANTHER" id="PTHR22754:SF33">
    <property type="entry name" value="DISCO-INTERACTING PROTEIN 2 HOMOLOG C"/>
    <property type="match status" value="1"/>
</dbReference>
<evidence type="ECO:0000313" key="2">
    <source>
        <dbReference type="Proteomes" id="UP000007303"/>
    </source>
</evidence>
<keyword evidence="2" id="KW-1185">Reference proteome</keyword>
<sequence length="231" mass="24898">ETIVNVLDVKKDVGLWHAVQTSVMNMLHIISVPYALMKVNPLSWIQKVCQYKAKVACVKSRDMHWAPVAHRDQRDVNLSSLRMLLVADGSNPWSISSCDTFLNVFQSKGLRSEVRCPCASPEALTVAIRRPAEEGSAPPGRGVLSTQDLSHGVIRIDSEEKLSVLTLQDVGSVMPGALMCTVKAEGLPLLCKADEIGELVVCTVATGTSYHGLPGMTKTMFEVVPASNGGA</sequence>
<reference evidence="2" key="1">
    <citation type="journal article" date="2004" name="Nature">
        <title>Genome duplication in the teleost fish Tetraodon nigroviridis reveals the early vertebrate proto-karyotype.</title>
        <authorList>
            <person name="Jaillon O."/>
            <person name="Aury J.-M."/>
            <person name="Brunet F."/>
            <person name="Petit J.-L."/>
            <person name="Stange-Thomann N."/>
            <person name="Mauceli E."/>
            <person name="Bouneau L."/>
            <person name="Fischer C."/>
            <person name="Ozouf-Costaz C."/>
            <person name="Bernot A."/>
            <person name="Nicaud S."/>
            <person name="Jaffe D."/>
            <person name="Fisher S."/>
            <person name="Lutfalla G."/>
            <person name="Dossat C."/>
            <person name="Segurens B."/>
            <person name="Dasilva C."/>
            <person name="Salanoubat M."/>
            <person name="Levy M."/>
            <person name="Boudet N."/>
            <person name="Castellano S."/>
            <person name="Anthouard V."/>
            <person name="Jubin C."/>
            <person name="Castelli V."/>
            <person name="Katinka M."/>
            <person name="Vacherie B."/>
            <person name="Biemont C."/>
            <person name="Skalli Z."/>
            <person name="Cattolico L."/>
            <person name="Poulain J."/>
            <person name="De Berardinis V."/>
            <person name="Cruaud C."/>
            <person name="Duprat S."/>
            <person name="Brottier P."/>
            <person name="Coutanceau J.-P."/>
            <person name="Gouzy J."/>
            <person name="Parra G."/>
            <person name="Lardier G."/>
            <person name="Chapple C."/>
            <person name="McKernan K.J."/>
            <person name="McEwan P."/>
            <person name="Bosak S."/>
            <person name="Kellis M."/>
            <person name="Volff J.-N."/>
            <person name="Guigo R."/>
            <person name="Zody M.C."/>
            <person name="Mesirov J."/>
            <person name="Lindblad-Toh K."/>
            <person name="Birren B."/>
            <person name="Nusbaum C."/>
            <person name="Kahn D."/>
            <person name="Robinson-Rechavi M."/>
            <person name="Laudet V."/>
            <person name="Schachter V."/>
            <person name="Quetier F."/>
            <person name="Saurin W."/>
            <person name="Scarpelli C."/>
            <person name="Wincker P."/>
            <person name="Lander E.S."/>
            <person name="Weissenbach J."/>
            <person name="Roest Crollius H."/>
        </authorList>
    </citation>
    <scope>NUCLEOTIDE SEQUENCE [LARGE SCALE GENOMIC DNA]</scope>
</reference>
<dbReference type="Ensembl" id="ENSTNIT00000004709.1">
    <property type="protein sequence ID" value="ENSTNIP00000004568.1"/>
    <property type="gene ID" value="ENSTNIG00000002132.1"/>
</dbReference>
<dbReference type="SUPFAM" id="SSF56801">
    <property type="entry name" value="Acetyl-CoA synthetase-like"/>
    <property type="match status" value="1"/>
</dbReference>
<dbReference type="InterPro" id="IPR042099">
    <property type="entry name" value="ANL_N_sf"/>
</dbReference>
<protein>
    <submittedName>
        <fullName evidence="1">Uncharacterized protein</fullName>
    </submittedName>
</protein>
<name>H3C8J6_TETNG</name>
<dbReference type="Gene3D" id="3.40.50.12780">
    <property type="entry name" value="N-terminal domain of ligase-like"/>
    <property type="match status" value="1"/>
</dbReference>
<accession>H3C8J6</accession>
<dbReference type="Proteomes" id="UP000007303">
    <property type="component" value="Unassembled WGS sequence"/>
</dbReference>
<reference evidence="1" key="3">
    <citation type="submission" date="2025-09" db="UniProtKB">
        <authorList>
            <consortium name="Ensembl"/>
        </authorList>
    </citation>
    <scope>IDENTIFICATION</scope>
</reference>
<dbReference type="AlphaFoldDB" id="H3C8J6"/>
<organism evidence="1 2">
    <name type="scientific">Tetraodon nigroviridis</name>
    <name type="common">Spotted green pufferfish</name>
    <name type="synonym">Chelonodon nigroviridis</name>
    <dbReference type="NCBI Taxonomy" id="99883"/>
    <lineage>
        <taxon>Eukaryota</taxon>
        <taxon>Metazoa</taxon>
        <taxon>Chordata</taxon>
        <taxon>Craniata</taxon>
        <taxon>Vertebrata</taxon>
        <taxon>Euteleostomi</taxon>
        <taxon>Actinopterygii</taxon>
        <taxon>Neopterygii</taxon>
        <taxon>Teleostei</taxon>
        <taxon>Neoteleostei</taxon>
        <taxon>Acanthomorphata</taxon>
        <taxon>Eupercaria</taxon>
        <taxon>Tetraodontiformes</taxon>
        <taxon>Tetradontoidea</taxon>
        <taxon>Tetraodontidae</taxon>
        <taxon>Tetraodon</taxon>
    </lineage>
</organism>
<proteinExistence type="predicted"/>